<sequence>MSGCGESSGNHADSQRPLYHVYSVDGGHVSYPSTTMRPMSQPMHANTVPNTTMINLPYQHDLNKAPQAISKVSSTNSLPAIQPPNFLNGNIVPSYPLPHRIPSVNQQMSQNAQHNNILQHQNVSVESSISSHPLGQQITLGHYPQEAEYYVTDIRQFQQQQQQPQQPPQMNFMQQSYQVQMDPPMQVPQIDYHRSPSVNVNIVPKNSVSKPFSMIDAGTNRGVKLDYSRIDRLAYEISQNMVVPPFNTLKPSKASMKALKPKRSKRRSKFTKEQDLIIINMKKENKTWVEIAECAKVDSYLAARNRYQVLIGQQGGGTSECGPEDVLVLKDIADDGEVEKMKYLSKEFRKCTGKLCSYKQIRELIRYLFWKNAGKFDVDASYLQELERLQKQRKEELGGEGREDDDPHSDNNESSLGKEEDRKNSESKNSETTRNPESRSPGNVDGKVDSDSKITA</sequence>
<feature type="compositionally biased region" description="Basic and acidic residues" evidence="1">
    <location>
        <begin position="408"/>
        <end position="437"/>
    </location>
</feature>
<accession>A0A1Q2YCQ9</accession>
<reference evidence="2 3" key="1">
    <citation type="submission" date="2016-08" db="EMBL/GenBank/DDBJ databases">
        <title>Whole genome shotgun sequence of Pichia membranifaciens KS47-1.</title>
        <authorList>
            <person name="Konishi M."/>
            <person name="Ishida M."/>
            <person name="Arakawa T."/>
            <person name="Kato Y."/>
            <person name="Horiuchi J."/>
        </authorList>
    </citation>
    <scope>NUCLEOTIDE SEQUENCE [LARGE SCALE GENOMIC DNA]</scope>
    <source>
        <strain evidence="2 3">KS47-1</strain>
    </source>
</reference>
<dbReference type="AlphaFoldDB" id="A0A1Q2YCQ9"/>
<gene>
    <name evidence="2" type="ORF">PMKS-000821</name>
</gene>
<evidence type="ECO:0000256" key="1">
    <source>
        <dbReference type="SAM" id="MobiDB-lite"/>
    </source>
</evidence>
<name>A0A1Q2YCQ9_9ASCO</name>
<feature type="region of interest" description="Disordered" evidence="1">
    <location>
        <begin position="394"/>
        <end position="456"/>
    </location>
</feature>
<proteinExistence type="predicted"/>
<evidence type="ECO:0000313" key="2">
    <source>
        <dbReference type="EMBL" id="GAV27356.1"/>
    </source>
</evidence>
<keyword evidence="3" id="KW-1185">Reference proteome</keyword>
<dbReference type="Proteomes" id="UP000186136">
    <property type="component" value="Unassembled WGS sequence"/>
</dbReference>
<protein>
    <recommendedName>
        <fullName evidence="4">Adherence factor</fullName>
    </recommendedName>
</protein>
<evidence type="ECO:0008006" key="4">
    <source>
        <dbReference type="Google" id="ProtNLM"/>
    </source>
</evidence>
<dbReference type="EMBL" id="BDGI01000032">
    <property type="protein sequence ID" value="GAV27356.1"/>
    <property type="molecule type" value="Genomic_DNA"/>
</dbReference>
<feature type="compositionally biased region" description="Basic and acidic residues" evidence="1">
    <location>
        <begin position="446"/>
        <end position="456"/>
    </location>
</feature>
<dbReference type="OrthoDB" id="2350934at2759"/>
<organism evidence="2 3">
    <name type="scientific">Pichia membranifaciens</name>
    <dbReference type="NCBI Taxonomy" id="4926"/>
    <lineage>
        <taxon>Eukaryota</taxon>
        <taxon>Fungi</taxon>
        <taxon>Dikarya</taxon>
        <taxon>Ascomycota</taxon>
        <taxon>Saccharomycotina</taxon>
        <taxon>Pichiomycetes</taxon>
        <taxon>Pichiales</taxon>
        <taxon>Pichiaceae</taxon>
        <taxon>Pichia</taxon>
    </lineage>
</organism>
<evidence type="ECO:0000313" key="3">
    <source>
        <dbReference type="Proteomes" id="UP000186136"/>
    </source>
</evidence>
<comment type="caution">
    <text evidence="2">The sequence shown here is derived from an EMBL/GenBank/DDBJ whole genome shotgun (WGS) entry which is preliminary data.</text>
</comment>